<protein>
    <submittedName>
        <fullName evidence="2">Uncharacterized protein</fullName>
    </submittedName>
</protein>
<evidence type="ECO:0000256" key="1">
    <source>
        <dbReference type="SAM" id="Phobius"/>
    </source>
</evidence>
<proteinExistence type="predicted"/>
<keyword evidence="1" id="KW-0812">Transmembrane</keyword>
<reference evidence="2" key="1">
    <citation type="submission" date="2014-11" db="EMBL/GenBank/DDBJ databases">
        <authorList>
            <person name="Amaro Gonzalez C."/>
        </authorList>
    </citation>
    <scope>NUCLEOTIDE SEQUENCE</scope>
</reference>
<dbReference type="AlphaFoldDB" id="A0A0E9T423"/>
<feature type="transmembrane region" description="Helical" evidence="1">
    <location>
        <begin position="12"/>
        <end position="28"/>
    </location>
</feature>
<dbReference type="EMBL" id="GBXM01060181">
    <property type="protein sequence ID" value="JAH48396.1"/>
    <property type="molecule type" value="Transcribed_RNA"/>
</dbReference>
<keyword evidence="1" id="KW-1133">Transmembrane helix</keyword>
<keyword evidence="1" id="KW-0472">Membrane</keyword>
<organism evidence="2">
    <name type="scientific">Anguilla anguilla</name>
    <name type="common">European freshwater eel</name>
    <name type="synonym">Muraena anguilla</name>
    <dbReference type="NCBI Taxonomy" id="7936"/>
    <lineage>
        <taxon>Eukaryota</taxon>
        <taxon>Metazoa</taxon>
        <taxon>Chordata</taxon>
        <taxon>Craniata</taxon>
        <taxon>Vertebrata</taxon>
        <taxon>Euteleostomi</taxon>
        <taxon>Actinopterygii</taxon>
        <taxon>Neopterygii</taxon>
        <taxon>Teleostei</taxon>
        <taxon>Anguilliformes</taxon>
        <taxon>Anguillidae</taxon>
        <taxon>Anguilla</taxon>
    </lineage>
</organism>
<sequence length="31" mass="3865">MHNVAVYTNRDYTFHFLIFILVILFFLFKKL</sequence>
<evidence type="ECO:0000313" key="2">
    <source>
        <dbReference type="EMBL" id="JAH48396.1"/>
    </source>
</evidence>
<reference evidence="2" key="2">
    <citation type="journal article" date="2015" name="Fish Shellfish Immunol.">
        <title>Early steps in the European eel (Anguilla anguilla)-Vibrio vulnificus interaction in the gills: Role of the RtxA13 toxin.</title>
        <authorList>
            <person name="Callol A."/>
            <person name="Pajuelo D."/>
            <person name="Ebbesson L."/>
            <person name="Teles M."/>
            <person name="MacKenzie S."/>
            <person name="Amaro C."/>
        </authorList>
    </citation>
    <scope>NUCLEOTIDE SEQUENCE</scope>
</reference>
<name>A0A0E9T423_ANGAN</name>
<accession>A0A0E9T423</accession>